<proteinExistence type="predicted"/>
<reference evidence="1 2" key="1">
    <citation type="submission" date="2016-06" db="EMBL/GenBank/DDBJ databases">
        <title>Comparative genomics of the ectomycorrhizal sister species Rhizopogon vinicolor and Rhizopogon vesiculosus (Basidiomycota: Boletales) reveals a divergence of the mating type B locus.</title>
        <authorList>
            <consortium name="DOE Joint Genome Institute"/>
            <person name="Mujic A.B."/>
            <person name="Kuo A."/>
            <person name="Tritt A."/>
            <person name="Lipzen A."/>
            <person name="Chen C."/>
            <person name="Johnson J."/>
            <person name="Sharma A."/>
            <person name="Barry K."/>
            <person name="Grigoriev I.V."/>
            <person name="Spatafora J.W."/>
        </authorList>
    </citation>
    <scope>NUCLEOTIDE SEQUENCE [LARGE SCALE GENOMIC DNA]</scope>
    <source>
        <strain evidence="1 2">AM-OR11-026</strain>
    </source>
</reference>
<accession>A0A1B7MHW8</accession>
<evidence type="ECO:0000313" key="2">
    <source>
        <dbReference type="Proteomes" id="UP000092154"/>
    </source>
</evidence>
<dbReference type="InParanoid" id="A0A1B7MHW8"/>
<organism evidence="1 2">
    <name type="scientific">Rhizopogon vinicolor AM-OR11-026</name>
    <dbReference type="NCBI Taxonomy" id="1314800"/>
    <lineage>
        <taxon>Eukaryota</taxon>
        <taxon>Fungi</taxon>
        <taxon>Dikarya</taxon>
        <taxon>Basidiomycota</taxon>
        <taxon>Agaricomycotina</taxon>
        <taxon>Agaricomycetes</taxon>
        <taxon>Agaricomycetidae</taxon>
        <taxon>Boletales</taxon>
        <taxon>Suillineae</taxon>
        <taxon>Rhizopogonaceae</taxon>
        <taxon>Rhizopogon</taxon>
    </lineage>
</organism>
<name>A0A1B7MHW8_9AGAM</name>
<keyword evidence="2" id="KW-1185">Reference proteome</keyword>
<dbReference type="AlphaFoldDB" id="A0A1B7MHW8"/>
<protein>
    <submittedName>
        <fullName evidence="1">Uncharacterized protein</fullName>
    </submittedName>
</protein>
<dbReference type="EMBL" id="KV449085">
    <property type="protein sequence ID" value="OAX32192.1"/>
    <property type="molecule type" value="Genomic_DNA"/>
</dbReference>
<evidence type="ECO:0000313" key="1">
    <source>
        <dbReference type="EMBL" id="OAX32192.1"/>
    </source>
</evidence>
<gene>
    <name evidence="1" type="ORF">K503DRAFT_787358</name>
</gene>
<sequence>MVRGGIERPSGIYQSMSATTAPFPFPIITSKRSGMCSTKALLAARRDLWTCKKYTNAPRFWPPDINPRVYSVPPHAMSILGGGYRTLGESIEKGKSMFILYLLLELMQGASPVAIRHRNETPRKASGVCATLITGSLLVFRFTSVAFERMITFADDLHSISGEVDRKIPLESMVVCAPRRQSTPFNQLRVSNTHRQPTSDSTGSLSPKDAFAVLLQGGRKSAL</sequence>
<dbReference type="Proteomes" id="UP000092154">
    <property type="component" value="Unassembled WGS sequence"/>
</dbReference>